<organism evidence="2 3">
    <name type="scientific">Candidatus Mediterraneibacter gallistercoris</name>
    <dbReference type="NCBI Taxonomy" id="2838671"/>
    <lineage>
        <taxon>Bacteria</taxon>
        <taxon>Bacillati</taxon>
        <taxon>Bacillota</taxon>
        <taxon>Clostridia</taxon>
        <taxon>Lachnospirales</taxon>
        <taxon>Lachnospiraceae</taxon>
        <taxon>Mediterraneibacter</taxon>
    </lineage>
</organism>
<evidence type="ECO:0000256" key="1">
    <source>
        <dbReference type="SAM" id="Phobius"/>
    </source>
</evidence>
<proteinExistence type="predicted"/>
<keyword evidence="1" id="KW-0812">Transmembrane</keyword>
<evidence type="ECO:0000313" key="2">
    <source>
        <dbReference type="EMBL" id="HJC42167.1"/>
    </source>
</evidence>
<keyword evidence="1" id="KW-1133">Transmembrane helix</keyword>
<gene>
    <name evidence="2" type="ORF">H9756_00545</name>
</gene>
<reference evidence="2" key="2">
    <citation type="submission" date="2021-04" db="EMBL/GenBank/DDBJ databases">
        <authorList>
            <person name="Gilroy R."/>
        </authorList>
    </citation>
    <scope>NUCLEOTIDE SEQUENCE</scope>
    <source>
        <strain evidence="2">CHK165-2605</strain>
    </source>
</reference>
<evidence type="ECO:0000313" key="3">
    <source>
        <dbReference type="Proteomes" id="UP000823895"/>
    </source>
</evidence>
<dbReference type="EMBL" id="DWWI01000013">
    <property type="protein sequence ID" value="HJC42167.1"/>
    <property type="molecule type" value="Genomic_DNA"/>
</dbReference>
<dbReference type="Proteomes" id="UP000823895">
    <property type="component" value="Unassembled WGS sequence"/>
</dbReference>
<keyword evidence="1" id="KW-0472">Membrane</keyword>
<dbReference type="AlphaFoldDB" id="A0A9D2P139"/>
<feature type="transmembrane region" description="Helical" evidence="1">
    <location>
        <begin position="33"/>
        <end position="58"/>
    </location>
</feature>
<name>A0A9D2P139_9FIRM</name>
<protein>
    <submittedName>
        <fullName evidence="2">Pilus assembly protein</fullName>
    </submittedName>
</protein>
<comment type="caution">
    <text evidence="2">The sequence shown here is derived from an EMBL/GenBank/DDBJ whole genome shotgun (WGS) entry which is preliminary data.</text>
</comment>
<reference evidence="2" key="1">
    <citation type="journal article" date="2021" name="PeerJ">
        <title>Extensive microbial diversity within the chicken gut microbiome revealed by metagenomics and culture.</title>
        <authorList>
            <person name="Gilroy R."/>
            <person name="Ravi A."/>
            <person name="Getino M."/>
            <person name="Pursley I."/>
            <person name="Horton D.L."/>
            <person name="Alikhan N.F."/>
            <person name="Baker D."/>
            <person name="Gharbi K."/>
            <person name="Hall N."/>
            <person name="Watson M."/>
            <person name="Adriaenssens E.M."/>
            <person name="Foster-Nyarko E."/>
            <person name="Jarju S."/>
            <person name="Secka A."/>
            <person name="Antonio M."/>
            <person name="Oren A."/>
            <person name="Chaudhuri R.R."/>
            <person name="La Ragione R."/>
            <person name="Hildebrand F."/>
            <person name="Pallen M.J."/>
        </authorList>
    </citation>
    <scope>NUCLEOTIDE SEQUENCE</scope>
    <source>
        <strain evidence="2">CHK165-2605</strain>
    </source>
</reference>
<sequence length="279" mass="30487">MTIQTIKDKNLAKPERASVPGMRTRNRNFRRQCGSVTIEASFGIPLFLFAALCLIWLIEIQSIRISITNAAQNAAKSAAEDTSVIPVLNTIKLKSDIVTLIGEDRISRSILENGSSGISCWRSGVSSTTGEMNIIVRYKILIPLPVMGSPSAELEESFKISSWTGYQDGGMDGGDSEIVYMTDNGSVYHDNYNCSYLRLSIRYVPYSDLNVIRNESGGRYHACDKCVIGQAMTGVYITDNGTKYHNSLNCSGLKRTIHAVQRSETGGAGGCSRCSGQKE</sequence>
<accession>A0A9D2P139</accession>